<dbReference type="Gene3D" id="3.30.70.1320">
    <property type="entry name" value="Multidrug efflux transporter AcrB pore domain like"/>
    <property type="match status" value="1"/>
</dbReference>
<dbReference type="PRINTS" id="PR00702">
    <property type="entry name" value="ACRIFLAVINRP"/>
</dbReference>
<dbReference type="GO" id="GO:0042910">
    <property type="term" value="F:xenobiotic transmembrane transporter activity"/>
    <property type="evidence" value="ECO:0007669"/>
    <property type="project" value="TreeGrafter"/>
</dbReference>
<feature type="transmembrane region" description="Helical" evidence="1">
    <location>
        <begin position="436"/>
        <end position="456"/>
    </location>
</feature>
<dbReference type="SUPFAM" id="SSF82693">
    <property type="entry name" value="Multidrug efflux transporter AcrB pore domain, PN1, PN2, PC1 and PC2 subdomains"/>
    <property type="match status" value="2"/>
</dbReference>
<keyword evidence="1" id="KW-1133">Transmembrane helix</keyword>
<reference evidence="2" key="1">
    <citation type="submission" date="2020-04" db="EMBL/GenBank/DDBJ databases">
        <authorList>
            <person name="Zhang T."/>
        </authorList>
    </citation>
    <scope>NUCLEOTIDE SEQUENCE</scope>
    <source>
        <strain evidence="2">HKST-UBA02</strain>
    </source>
</reference>
<dbReference type="SUPFAM" id="SSF82714">
    <property type="entry name" value="Multidrug efflux transporter AcrB TolC docking domain, DN and DC subdomains"/>
    <property type="match status" value="2"/>
</dbReference>
<feature type="transmembrane region" description="Helical" evidence="1">
    <location>
        <begin position="1160"/>
        <end position="1184"/>
    </location>
</feature>
<feature type="transmembrane region" description="Helical" evidence="1">
    <location>
        <begin position="1214"/>
        <end position="1230"/>
    </location>
</feature>
<feature type="transmembrane region" description="Helical" evidence="1">
    <location>
        <begin position="576"/>
        <end position="594"/>
    </location>
</feature>
<dbReference type="GO" id="GO:0005886">
    <property type="term" value="C:plasma membrane"/>
    <property type="evidence" value="ECO:0007669"/>
    <property type="project" value="TreeGrafter"/>
</dbReference>
<dbReference type="InterPro" id="IPR001036">
    <property type="entry name" value="Acrflvin-R"/>
</dbReference>
<dbReference type="EMBL" id="JAGQHS010000256">
    <property type="protein sequence ID" value="MCA9759059.1"/>
    <property type="molecule type" value="Genomic_DNA"/>
</dbReference>
<feature type="transmembrane region" description="Helical" evidence="1">
    <location>
        <begin position="35"/>
        <end position="54"/>
    </location>
</feature>
<feature type="transmembrane region" description="Helical" evidence="1">
    <location>
        <begin position="477"/>
        <end position="502"/>
    </location>
</feature>
<keyword evidence="1" id="KW-0472">Membrane</keyword>
<dbReference type="Gene3D" id="3.30.2090.10">
    <property type="entry name" value="Multidrug efflux transporter AcrB TolC docking domain, DN and DC subdomains"/>
    <property type="match status" value="2"/>
</dbReference>
<dbReference type="Gene3D" id="3.30.70.1440">
    <property type="entry name" value="Multidrug efflux transporter AcrB pore domain"/>
    <property type="match status" value="1"/>
</dbReference>
<feature type="transmembrane region" description="Helical" evidence="1">
    <location>
        <begin position="606"/>
        <end position="627"/>
    </location>
</feature>
<name>A0A956NL03_UNCEI</name>
<sequence length="1277" mass="139631">MNHETPPSSLRPRRSRRESKSWIDPIVSFCLQRKLVVLLAVLVLAIWGAVVAPFPWNLGVLPRDPVPADAIPDLGENQQIIFSQWPGRSPQDVEDQLTYPLSVALLGVPGVKTVRTYSMFGFSTIYLIFEEDVEFYWSRSRILEKLASLPSGTLPPGVQPALGPDATALGQVFWYTLEGRDAAGDATGGWDLDELRSIQDFQVKYALLSAEGVSEVASVGGFVREYQIDLDPDAMRVYGVTLDDVSSAVRMSNNDVGARTMEINRVEYLVRGIGFVRSTEDLEAVVVKSVEGTPVYLRQIASVGLGPAERRGVLDKDGAEVVGGVVVVRHGANPLETIENVKAKIAQISAGLPERTLEDGTVSRVTIVPFYDRTELIHDTLGTLRHALRDEILVTILVVLVLVLHVRGALLVSLVLPLSVLFCFVAMKLFRIDANVVALSGIAIAIGTMVDMGIVITENVLSRLRRQDDPVRTTRTVFLATREVGTAVLTAVATTVVGFLPVFAMTGPEGKLFGPLAFTKTFALLASALVAVIVLPPLTDLLLRPRRGFAGATPPEEGSRRTGFRGMWARVTPSRLGLGVLLLVVLVWLSRTWLPLGPERGGIRNFVFVAVVMGGLLCLLLGFQGLYPRLLSWALRHKAAFLSVPLVLTLFGGLIWLGFDAFFGWLPHPIRVSQPVAHLAHAVPGLGKEFMPPLDEGSFLLMPTTMPHASLGEAKDVLQTQDMAIGAIPEVETAVGKIGRVDSALDPAPISMIETIITYSPTYLEDDAGGRLRFRFDRGETDYVRDVRGTPLLAPDGKPYVVQGKYERREDGALVPDDRGQPFRLWRPALDPELNPGRDAWSGIQNEDDIWQVIEQAARIPGTTGAPKLQPIAARLVMLQSGMRAPMGIQVSGPDLGSIEQFGIELERVLAEVPTVEPNAVTADRIVGKPYLEIRIDREAIARYGLHVRSVQDVIETAIGGRAVTRTVEGRERYDVRLRYARELREDLDDLRRVLVATPAGAQVPLGQLATIDYVRGPQMIKGENTFLVGYVLFDKKPGFAEVDVVEQASRYIEDEIASGELVVPQGVSYEFAGSYKNQVHAQRTLSWVLPLALAAIFLILYLQFGSIAMTSFVFSAVGVAWAGGFVLLWLYGRSWFLDFGVFGVPMQQLFGVHPLNLSVAVWVGFLALFGIATDDGVIVGTYLGQSFKKRRPRTVDGVRQAALEAGARRIRPCLMTTGTTLLALLPVLSSTGRGAEIMVPMAIPSFGGVLFVLLNTLMVPVLYAWKEERKLRRPVA</sequence>
<dbReference type="InterPro" id="IPR027463">
    <property type="entry name" value="AcrB_DN_DC_subdom"/>
</dbReference>
<dbReference type="PANTHER" id="PTHR32063">
    <property type="match status" value="1"/>
</dbReference>
<gene>
    <name evidence="2" type="ORF">KDA27_24920</name>
</gene>
<evidence type="ECO:0000313" key="2">
    <source>
        <dbReference type="EMBL" id="MCA9759059.1"/>
    </source>
</evidence>
<dbReference type="PANTHER" id="PTHR32063:SF19">
    <property type="entry name" value="CATION EFFLUX SYSTEM PROTEIN CUSA"/>
    <property type="match status" value="1"/>
</dbReference>
<feature type="transmembrane region" description="Helical" evidence="1">
    <location>
        <begin position="522"/>
        <end position="543"/>
    </location>
</feature>
<keyword evidence="1" id="KW-0812">Transmembrane</keyword>
<accession>A0A956NL03</accession>
<dbReference type="Gene3D" id="1.20.1640.10">
    <property type="entry name" value="Multidrug efflux transporter AcrB transmembrane domain"/>
    <property type="match status" value="3"/>
</dbReference>
<dbReference type="SUPFAM" id="SSF82866">
    <property type="entry name" value="Multidrug efflux transporter AcrB transmembrane domain"/>
    <property type="match status" value="2"/>
</dbReference>
<evidence type="ECO:0000313" key="3">
    <source>
        <dbReference type="Proteomes" id="UP000739538"/>
    </source>
</evidence>
<comment type="caution">
    <text evidence="2">The sequence shown here is derived from an EMBL/GenBank/DDBJ whole genome shotgun (WGS) entry which is preliminary data.</text>
</comment>
<feature type="transmembrane region" description="Helical" evidence="1">
    <location>
        <begin position="392"/>
        <end position="416"/>
    </location>
</feature>
<feature type="transmembrane region" description="Helical" evidence="1">
    <location>
        <begin position="1242"/>
        <end position="1266"/>
    </location>
</feature>
<feature type="transmembrane region" description="Helical" evidence="1">
    <location>
        <begin position="1112"/>
        <end position="1132"/>
    </location>
</feature>
<proteinExistence type="predicted"/>
<dbReference type="Proteomes" id="UP000739538">
    <property type="component" value="Unassembled WGS sequence"/>
</dbReference>
<reference evidence="2" key="2">
    <citation type="journal article" date="2021" name="Microbiome">
        <title>Successional dynamics and alternative stable states in a saline activated sludge microbial community over 9 years.</title>
        <authorList>
            <person name="Wang Y."/>
            <person name="Ye J."/>
            <person name="Ju F."/>
            <person name="Liu L."/>
            <person name="Boyd J.A."/>
            <person name="Deng Y."/>
            <person name="Parks D.H."/>
            <person name="Jiang X."/>
            <person name="Yin X."/>
            <person name="Woodcroft B.J."/>
            <person name="Tyson G.W."/>
            <person name="Hugenholtz P."/>
            <person name="Polz M.F."/>
            <person name="Zhang T."/>
        </authorList>
    </citation>
    <scope>NUCLEOTIDE SEQUENCE</scope>
    <source>
        <strain evidence="2">HKST-UBA02</strain>
    </source>
</reference>
<dbReference type="AlphaFoldDB" id="A0A956NL03"/>
<dbReference type="Gene3D" id="3.30.70.1430">
    <property type="entry name" value="Multidrug efflux transporter AcrB pore domain"/>
    <property type="match status" value="2"/>
</dbReference>
<dbReference type="Pfam" id="PF00873">
    <property type="entry name" value="ACR_tran"/>
    <property type="match status" value="2"/>
</dbReference>
<organism evidence="2 3">
    <name type="scientific">Eiseniibacteriota bacterium</name>
    <dbReference type="NCBI Taxonomy" id="2212470"/>
    <lineage>
        <taxon>Bacteria</taxon>
        <taxon>Candidatus Eiseniibacteriota</taxon>
    </lineage>
</organism>
<evidence type="ECO:0000256" key="1">
    <source>
        <dbReference type="SAM" id="Phobius"/>
    </source>
</evidence>
<protein>
    <submittedName>
        <fullName evidence="2">Efflux RND transporter permease subunit</fullName>
    </submittedName>
</protein>
<feature type="transmembrane region" description="Helical" evidence="1">
    <location>
        <begin position="1086"/>
        <end position="1105"/>
    </location>
</feature>
<feature type="transmembrane region" description="Helical" evidence="1">
    <location>
        <begin position="639"/>
        <end position="666"/>
    </location>
</feature>